<proteinExistence type="predicted"/>
<keyword evidence="1" id="KW-0472">Membrane</keyword>
<dbReference type="STRING" id="357809.Cphy_0598"/>
<feature type="transmembrane region" description="Helical" evidence="1">
    <location>
        <begin position="313"/>
        <end position="336"/>
    </location>
</feature>
<dbReference type="RefSeq" id="WP_012198629.1">
    <property type="nucleotide sequence ID" value="NC_010001.1"/>
</dbReference>
<evidence type="ECO:0000259" key="2">
    <source>
        <dbReference type="Pfam" id="PF01970"/>
    </source>
</evidence>
<reference evidence="4" key="1">
    <citation type="submission" date="2007-11" db="EMBL/GenBank/DDBJ databases">
        <title>Complete genome sequence of Clostridium phytofermentans ISDg.</title>
        <authorList>
            <person name="Leschine S.B."/>
            <person name="Warnick T.A."/>
            <person name="Blanchard J.L."/>
            <person name="Schnell D.J."/>
            <person name="Petit E.L."/>
            <person name="LaTouf W.G."/>
            <person name="Copeland A."/>
            <person name="Lucas S."/>
            <person name="Lapidus A."/>
            <person name="Barry K."/>
            <person name="Glavina del Rio T."/>
            <person name="Dalin E."/>
            <person name="Tice H."/>
            <person name="Pitluck S."/>
            <person name="Kiss H."/>
            <person name="Brettin T."/>
            <person name="Bruce D."/>
            <person name="Detter J.C."/>
            <person name="Han C."/>
            <person name="Kuske C."/>
            <person name="Schmutz J."/>
            <person name="Larimer F."/>
            <person name="Land M."/>
            <person name="Hauser L."/>
            <person name="Kyrpides N."/>
            <person name="Kim E.A."/>
            <person name="Richardson P."/>
        </authorList>
    </citation>
    <scope>NUCLEOTIDE SEQUENCE [LARGE SCALE GENOMIC DNA]</scope>
    <source>
        <strain evidence="4">ATCC 700394 / DSM 18823 / ISDg</strain>
    </source>
</reference>
<dbReference type="PANTHER" id="PTHR35342:SF5">
    <property type="entry name" value="TRICARBOXYLIC TRANSPORT PROTEIN"/>
    <property type="match status" value="1"/>
</dbReference>
<feature type="transmembrane region" description="Helical" evidence="1">
    <location>
        <begin position="464"/>
        <end position="487"/>
    </location>
</feature>
<dbReference type="Pfam" id="PF01970">
    <property type="entry name" value="TctA"/>
    <property type="match status" value="1"/>
</dbReference>
<feature type="transmembrane region" description="Helical" evidence="1">
    <location>
        <begin position="17"/>
        <end position="35"/>
    </location>
</feature>
<sequence>MAIHYLIDAFQTVSQPINILVLFVSTLCGLVMGMLPGLSSTMAIALLTGLTYSFPTTTALVSLIGVYVGSISGGCQSAILLNIPGVPAAAATALDGFPLAKQGKGGFAIFVATTSSFLGTVISVLCVLTLTPILTSISLKLGSWEFFLLALFGVVICGNLTSDGNAVKGWISGIMGLFVAQIGLDTIISYPRFSYGNVNLMAGVQLIPVMIGLFGFPEIIAAFKKSDTKALKMSPFKMVEGFKCIWDNKIAVIRSALIGVFVGIIPGVGEDVGAYLSYWTTKSRSKHPEKFGTGEISGIVSSETGNNSCIGGAIIPIMSLAVPGSAPAAVLMAAFMMHGYRPGPLLMRETPEFLYQISMFLIVSAFAMWVLALILSKFTVKILGLKKEILMPIVFVLCVVGSFVINNSMFDVKVMFVFGIIGFFLSAMKYPAAPFLLGVILGPMADSNLRRALTISSGSITPMFTRPICIIFLIAILSLILSQLGFFKKIRKNKQMRGSVEC</sequence>
<accession>A9KIY6</accession>
<keyword evidence="1" id="KW-0812">Transmembrane</keyword>
<protein>
    <recommendedName>
        <fullName evidence="2">DUF112 domain-containing protein</fullName>
    </recommendedName>
</protein>
<feature type="transmembrane region" description="Helical" evidence="1">
    <location>
        <begin position="169"/>
        <end position="190"/>
    </location>
</feature>
<keyword evidence="4" id="KW-1185">Reference proteome</keyword>
<dbReference type="HOGENOM" id="CLU_022936_2_0_9"/>
<feature type="transmembrane region" description="Helical" evidence="1">
    <location>
        <begin position="202"/>
        <end position="223"/>
    </location>
</feature>
<feature type="transmembrane region" description="Helical" evidence="1">
    <location>
        <begin position="107"/>
        <end position="134"/>
    </location>
</feature>
<dbReference type="eggNOG" id="COG3333">
    <property type="taxonomic scope" value="Bacteria"/>
</dbReference>
<feature type="domain" description="DUF112" evidence="2">
    <location>
        <begin position="19"/>
        <end position="437"/>
    </location>
</feature>
<dbReference type="InterPro" id="IPR002823">
    <property type="entry name" value="DUF112_TM"/>
</dbReference>
<dbReference type="EMBL" id="CP000885">
    <property type="protein sequence ID" value="ABX40985.1"/>
    <property type="molecule type" value="Genomic_DNA"/>
</dbReference>
<name>A9KIY6_LACP7</name>
<dbReference type="OrthoDB" id="9781349at2"/>
<gene>
    <name evidence="3" type="ordered locus">Cphy_0598</name>
</gene>
<feature type="transmembrane region" description="Helical" evidence="1">
    <location>
        <begin position="389"/>
        <end position="405"/>
    </location>
</feature>
<feature type="transmembrane region" description="Helical" evidence="1">
    <location>
        <begin position="357"/>
        <end position="377"/>
    </location>
</feature>
<dbReference type="AlphaFoldDB" id="A9KIY6"/>
<feature type="transmembrane region" description="Helical" evidence="1">
    <location>
        <begin position="42"/>
        <end position="67"/>
    </location>
</feature>
<feature type="transmembrane region" description="Helical" evidence="1">
    <location>
        <begin position="417"/>
        <end position="444"/>
    </location>
</feature>
<dbReference type="PANTHER" id="PTHR35342">
    <property type="entry name" value="TRICARBOXYLIC TRANSPORT PROTEIN"/>
    <property type="match status" value="1"/>
</dbReference>
<feature type="transmembrane region" description="Helical" evidence="1">
    <location>
        <begin position="146"/>
        <end position="162"/>
    </location>
</feature>
<dbReference type="KEGG" id="cpy:Cphy_0598"/>
<evidence type="ECO:0000256" key="1">
    <source>
        <dbReference type="SAM" id="Phobius"/>
    </source>
</evidence>
<evidence type="ECO:0000313" key="3">
    <source>
        <dbReference type="EMBL" id="ABX40985.1"/>
    </source>
</evidence>
<feature type="transmembrane region" description="Helical" evidence="1">
    <location>
        <begin position="79"/>
        <end position="100"/>
    </location>
</feature>
<evidence type="ECO:0000313" key="4">
    <source>
        <dbReference type="Proteomes" id="UP000000370"/>
    </source>
</evidence>
<dbReference type="Proteomes" id="UP000000370">
    <property type="component" value="Chromosome"/>
</dbReference>
<feature type="transmembrane region" description="Helical" evidence="1">
    <location>
        <begin position="251"/>
        <end position="269"/>
    </location>
</feature>
<organism evidence="3 4">
    <name type="scientific">Lachnoclostridium phytofermentans (strain ATCC 700394 / DSM 18823 / ISDg)</name>
    <name type="common">Clostridium phytofermentans</name>
    <dbReference type="NCBI Taxonomy" id="357809"/>
    <lineage>
        <taxon>Bacteria</taxon>
        <taxon>Bacillati</taxon>
        <taxon>Bacillota</taxon>
        <taxon>Clostridia</taxon>
        <taxon>Lachnospirales</taxon>
        <taxon>Lachnospiraceae</taxon>
    </lineage>
</organism>
<keyword evidence="1" id="KW-1133">Transmembrane helix</keyword>